<gene>
    <name evidence="1" type="ORF">GNT65_18280</name>
</gene>
<evidence type="ECO:0000313" key="2">
    <source>
        <dbReference type="Proteomes" id="UP000474778"/>
    </source>
</evidence>
<organism evidence="1 2">
    <name type="scientific">Shewanella insulae</name>
    <dbReference type="NCBI Taxonomy" id="2681496"/>
    <lineage>
        <taxon>Bacteria</taxon>
        <taxon>Pseudomonadati</taxon>
        <taxon>Pseudomonadota</taxon>
        <taxon>Gammaproteobacteria</taxon>
        <taxon>Alteromonadales</taxon>
        <taxon>Shewanellaceae</taxon>
        <taxon>Shewanella</taxon>
    </lineage>
</organism>
<reference evidence="1 2" key="1">
    <citation type="submission" date="2019-12" db="EMBL/GenBank/DDBJ databases">
        <title>Shewanella insulae sp. nov., isolated from a tidal flat.</title>
        <authorList>
            <person name="Yoon J.-H."/>
        </authorList>
    </citation>
    <scope>NUCLEOTIDE SEQUENCE [LARGE SCALE GENOMIC DNA]</scope>
    <source>
        <strain evidence="1 2">JBTF-M18</strain>
    </source>
</reference>
<protein>
    <submittedName>
        <fullName evidence="1">Uncharacterized protein</fullName>
    </submittedName>
</protein>
<dbReference type="Proteomes" id="UP000474778">
    <property type="component" value="Unassembled WGS sequence"/>
</dbReference>
<comment type="caution">
    <text evidence="1">The sequence shown here is derived from an EMBL/GenBank/DDBJ whole genome shotgun (WGS) entry which is preliminary data.</text>
</comment>
<sequence length="52" mass="6469">MMLFSSHIDVIIIEARIVDYFRDRFKQRRDRLKHGRYRASIRAQCLLRHHSR</sequence>
<keyword evidence="2" id="KW-1185">Reference proteome</keyword>
<evidence type="ECO:0000313" key="1">
    <source>
        <dbReference type="EMBL" id="MXR70608.1"/>
    </source>
</evidence>
<accession>A0A6L7I5H7</accession>
<proteinExistence type="predicted"/>
<dbReference type="AlphaFoldDB" id="A0A6L7I5H7"/>
<dbReference type="EMBL" id="WRPA01000022">
    <property type="protein sequence ID" value="MXR70608.1"/>
    <property type="molecule type" value="Genomic_DNA"/>
</dbReference>
<name>A0A6L7I5H7_9GAMM</name>